<evidence type="ECO:0008006" key="3">
    <source>
        <dbReference type="Google" id="ProtNLM"/>
    </source>
</evidence>
<gene>
    <name evidence="1" type="ORF">FWK35_00008860</name>
</gene>
<comment type="caution">
    <text evidence="1">The sequence shown here is derived from an EMBL/GenBank/DDBJ whole genome shotgun (WGS) entry which is preliminary data.</text>
</comment>
<keyword evidence="2" id="KW-1185">Reference proteome</keyword>
<dbReference type="OrthoDB" id="6621793at2759"/>
<proteinExistence type="predicted"/>
<protein>
    <recommendedName>
        <fullName evidence="3">Reverse transcriptase domain-containing protein</fullName>
    </recommendedName>
</protein>
<dbReference type="EMBL" id="VUJU01003332">
    <property type="protein sequence ID" value="KAF0758307.1"/>
    <property type="molecule type" value="Genomic_DNA"/>
</dbReference>
<sequence>TLCVTSAKKPEEALLQAQRTAALRIARCYRTVSDMAALVLAKMPPSPLMALSRKSMAKARKSGKATSKAEANREVVRQWHALWDTTQKAAWTRRLIPDVRRLCFQKYLFSKARAHSPACVHCQAPDDDAEHTVFVCPFLDTTRHQISTRLGRLPGPEDVADLLCLPPPDDLPPDKQQRDRILAAARTNSNLFHNMVEGIMSKKEELERSRQMAEAVRQN</sequence>
<reference evidence="1 2" key="1">
    <citation type="submission" date="2019-08" db="EMBL/GenBank/DDBJ databases">
        <title>Whole genome of Aphis craccivora.</title>
        <authorList>
            <person name="Voronova N.V."/>
            <person name="Shulinski R.S."/>
            <person name="Bandarenka Y.V."/>
            <person name="Zhorov D.G."/>
            <person name="Warner D."/>
        </authorList>
    </citation>
    <scope>NUCLEOTIDE SEQUENCE [LARGE SCALE GENOMIC DNA]</scope>
    <source>
        <strain evidence="1">180601</strain>
        <tissue evidence="1">Whole Body</tissue>
    </source>
</reference>
<name>A0A6G0YLL8_APHCR</name>
<accession>A0A6G0YLL8</accession>
<evidence type="ECO:0000313" key="1">
    <source>
        <dbReference type="EMBL" id="KAF0758307.1"/>
    </source>
</evidence>
<organism evidence="1 2">
    <name type="scientific">Aphis craccivora</name>
    <name type="common">Cowpea aphid</name>
    <dbReference type="NCBI Taxonomy" id="307492"/>
    <lineage>
        <taxon>Eukaryota</taxon>
        <taxon>Metazoa</taxon>
        <taxon>Ecdysozoa</taxon>
        <taxon>Arthropoda</taxon>
        <taxon>Hexapoda</taxon>
        <taxon>Insecta</taxon>
        <taxon>Pterygota</taxon>
        <taxon>Neoptera</taxon>
        <taxon>Paraneoptera</taxon>
        <taxon>Hemiptera</taxon>
        <taxon>Sternorrhyncha</taxon>
        <taxon>Aphidomorpha</taxon>
        <taxon>Aphidoidea</taxon>
        <taxon>Aphididae</taxon>
        <taxon>Aphidini</taxon>
        <taxon>Aphis</taxon>
        <taxon>Aphis</taxon>
    </lineage>
</organism>
<dbReference type="Proteomes" id="UP000478052">
    <property type="component" value="Unassembled WGS sequence"/>
</dbReference>
<evidence type="ECO:0000313" key="2">
    <source>
        <dbReference type="Proteomes" id="UP000478052"/>
    </source>
</evidence>
<dbReference type="AlphaFoldDB" id="A0A6G0YLL8"/>
<feature type="non-terminal residue" evidence="1">
    <location>
        <position position="1"/>
    </location>
</feature>